<keyword evidence="5" id="KW-0012">Acyltransferase</keyword>
<keyword evidence="3" id="KW-0535">Nitrogen fixation</keyword>
<dbReference type="PROSITE" id="PS00816">
    <property type="entry name" value="AIPM_HOMOCIT_SYNTH_2"/>
    <property type="match status" value="1"/>
</dbReference>
<keyword evidence="1 2" id="KW-0808">Transferase</keyword>
<dbReference type="InterPro" id="IPR013477">
    <property type="entry name" value="NifV/FrbC"/>
</dbReference>
<gene>
    <name evidence="5" type="primary">nifV</name>
    <name evidence="5" type="ORF">H6G24_05770</name>
</gene>
<dbReference type="EC" id="2.3.3.14" evidence="3"/>
<dbReference type="CDD" id="cd07939">
    <property type="entry name" value="DRE_TIM_NifV"/>
    <property type="match status" value="1"/>
</dbReference>
<dbReference type="PANTHER" id="PTHR42880">
    <property type="entry name" value="HOMOCITRATE SYNTHASE"/>
    <property type="match status" value="1"/>
</dbReference>
<dbReference type="PROSITE" id="PS00815">
    <property type="entry name" value="AIPM_HOMOCIT_SYNTH_1"/>
    <property type="match status" value="1"/>
</dbReference>
<dbReference type="Pfam" id="PF00682">
    <property type="entry name" value="HMGL-like"/>
    <property type="match status" value="1"/>
</dbReference>
<reference evidence="5 6" key="1">
    <citation type="journal article" date="2020" name="ISME J.">
        <title>Comparative genomics reveals insights into cyanobacterial evolution and habitat adaptation.</title>
        <authorList>
            <person name="Chen M.Y."/>
            <person name="Teng W.K."/>
            <person name="Zhao L."/>
            <person name="Hu C.X."/>
            <person name="Zhou Y.K."/>
            <person name="Han B.P."/>
            <person name="Song L.R."/>
            <person name="Shu W.S."/>
        </authorList>
    </citation>
    <scope>NUCLEOTIDE SEQUENCE [LARGE SCALE GENOMIC DNA]</scope>
    <source>
        <strain evidence="5 6">FACHB-288</strain>
    </source>
</reference>
<accession>A0ABR8A5X1</accession>
<evidence type="ECO:0000313" key="6">
    <source>
        <dbReference type="Proteomes" id="UP000658514"/>
    </source>
</evidence>
<dbReference type="PANTHER" id="PTHR42880:SF1">
    <property type="entry name" value="ISOPROPYLMALATE_HOMOCITRATE_CITRAMALATE SYNTHASE FAMILY PROTEIN"/>
    <property type="match status" value="1"/>
</dbReference>
<keyword evidence="6" id="KW-1185">Reference proteome</keyword>
<evidence type="ECO:0000313" key="5">
    <source>
        <dbReference type="EMBL" id="MBD2195004.1"/>
    </source>
</evidence>
<dbReference type="SUPFAM" id="SSF51569">
    <property type="entry name" value="Aldolase"/>
    <property type="match status" value="1"/>
</dbReference>
<dbReference type="InterPro" id="IPR013785">
    <property type="entry name" value="Aldolase_TIM"/>
</dbReference>
<dbReference type="Gene3D" id="3.20.20.70">
    <property type="entry name" value="Aldolase class I"/>
    <property type="match status" value="1"/>
</dbReference>
<dbReference type="Pfam" id="PF22617">
    <property type="entry name" value="HCS_D2"/>
    <property type="match status" value="1"/>
</dbReference>
<evidence type="ECO:0000256" key="2">
    <source>
        <dbReference type="RuleBase" id="RU003523"/>
    </source>
</evidence>
<name>A0ABR8A5X1_9CYAN</name>
<dbReference type="RefSeq" id="WP_190538934.1">
    <property type="nucleotide sequence ID" value="NZ_CAWPNO010000106.1"/>
</dbReference>
<evidence type="ECO:0000259" key="4">
    <source>
        <dbReference type="PROSITE" id="PS50991"/>
    </source>
</evidence>
<comment type="caution">
    <text evidence="5">The sequence shown here is derived from an EMBL/GenBank/DDBJ whole genome shotgun (WGS) entry which is preliminary data.</text>
</comment>
<dbReference type="InterPro" id="IPR002034">
    <property type="entry name" value="AIPM/Hcit_synth_CS"/>
</dbReference>
<comment type="catalytic activity">
    <reaction evidence="3">
        <text>acetyl-CoA + 2-oxoglutarate + H2O = (2R)-homocitrate + CoA + H(+)</text>
        <dbReference type="Rhea" id="RHEA:12929"/>
        <dbReference type="ChEBI" id="CHEBI:15377"/>
        <dbReference type="ChEBI" id="CHEBI:15378"/>
        <dbReference type="ChEBI" id="CHEBI:16810"/>
        <dbReference type="ChEBI" id="CHEBI:57287"/>
        <dbReference type="ChEBI" id="CHEBI:57288"/>
        <dbReference type="ChEBI" id="CHEBI:58884"/>
        <dbReference type="EC" id="2.3.3.14"/>
    </reaction>
</comment>
<dbReference type="Proteomes" id="UP000658514">
    <property type="component" value="Unassembled WGS sequence"/>
</dbReference>
<feature type="domain" description="Pyruvate carboxyltransferase" evidence="4">
    <location>
        <begin position="4"/>
        <end position="255"/>
    </location>
</feature>
<comment type="function">
    <text evidence="3">This protein is a Fe-Mo-cofactor biosynthetic component.</text>
</comment>
<dbReference type="EMBL" id="JACJQH010000007">
    <property type="protein sequence ID" value="MBD2195004.1"/>
    <property type="molecule type" value="Genomic_DNA"/>
</dbReference>
<protein>
    <recommendedName>
        <fullName evidence="3">Homocitrate synthase</fullName>
        <ecNumber evidence="3">2.3.3.14</ecNumber>
    </recommendedName>
</protein>
<dbReference type="Gene3D" id="1.10.238.260">
    <property type="match status" value="1"/>
</dbReference>
<dbReference type="InterPro" id="IPR000891">
    <property type="entry name" value="PYR_CT"/>
</dbReference>
<proteinExistence type="inferred from homology"/>
<dbReference type="GO" id="GO:0004410">
    <property type="term" value="F:homocitrate synthase activity"/>
    <property type="evidence" value="ECO:0007669"/>
    <property type="project" value="UniProtKB-EC"/>
</dbReference>
<dbReference type="NCBIfam" id="TIGR02660">
    <property type="entry name" value="nifV_homocitr"/>
    <property type="match status" value="1"/>
</dbReference>
<sequence>MNAIVINDTTLRDGEQAAGVAFNIQEKVAIAQLLDAIGIAELEIGIPAMGEVETKAIAAIANLGLKAELLGWNRANIGDIQASINCGLQRVHISVPVSEIQIAAKFHGQWRCMLDKLKDAISFARDRGLWVAVGGEDSSRATDSFLLEVALNAQEWGASRFRFCDTVGILDPFTTYTKVQQLVTYLSIPLEMHTHNDFGLATANALAGLQAGALSVNTTVNGLGERAGNAALEEVVMALKRIQGIDLGIDTTRLLELSRMVATASGCHVPPWKAIVGENTFAHESGIHAHGVLQNPVTYEPFAPEEVGWERRLVVGKHSGRHLVAKLLQQQGIDLNPEQTQSVLDAVRQHSVEKKRSLDMEELLSLVSSQK</sequence>
<dbReference type="PROSITE" id="PS50991">
    <property type="entry name" value="PYR_CT"/>
    <property type="match status" value="1"/>
</dbReference>
<organism evidence="5 6">
    <name type="scientific">Calothrix parietina FACHB-288</name>
    <dbReference type="NCBI Taxonomy" id="2692896"/>
    <lineage>
        <taxon>Bacteria</taxon>
        <taxon>Bacillati</taxon>
        <taxon>Cyanobacteriota</taxon>
        <taxon>Cyanophyceae</taxon>
        <taxon>Nostocales</taxon>
        <taxon>Calotrichaceae</taxon>
        <taxon>Calothrix</taxon>
    </lineage>
</organism>
<evidence type="ECO:0000256" key="1">
    <source>
        <dbReference type="ARBA" id="ARBA00022679"/>
    </source>
</evidence>
<evidence type="ECO:0000256" key="3">
    <source>
        <dbReference type="RuleBase" id="RU367143"/>
    </source>
</evidence>
<dbReference type="InterPro" id="IPR054691">
    <property type="entry name" value="LeuA/HCS_post-cat"/>
</dbReference>
<comment type="similarity">
    <text evidence="2">Belongs to the alpha-IPM synthase/homocitrate synthase family.</text>
</comment>